<sequence length="1131" mass="123888">LQSCIDPSILSIFDDVPTLEAKGFDEESEATLLTALTEILDNVDDENLSPFDTLPDSDMLSKGREHSPVSALILMLCLSRSPQKDSLGSTRPLSGGKNLSRMQGGCVQRSDGEEEEDGSFTQSPDRLESSPDPPGWEGLPLPLPILLEQEGQEGLSVSLADLVRHMHPYCMAISVENEEGEQMLPEGGIVLEVVDQSENGEPIFTIPNMDLSYSLHQPLTENEVKPEAAEDELADSSEHIVVDDEDDVPVRKTFEIAPADTPVVCLDVSNKVKRKKERKTTSPARRKKKCNEKQQSELVEGRVLRSGTVRRVITDPPKKPQKGSGKEKVQKSQKVMSASSPPEPLLKPEGIKQIKTEKENTTAAQAPETNEKLVSPLLPEWSATLTPEESRLTCSAVAVSSHQPSKTPKQSATAPEEKESSSSASSVSLPLISSETPAAAAVPEISPPVSITPAVPEAKPKPLSLEEYRRLRQQKKPAPVEKPDKSVTRWPSLPELPKELPPLPHLPDPNPKDPRRANPLAARKELEEAKPAWRPKGPCAPPTPEALLQPPAYMISSSTKASPAVPVSKPQQTQEPSKLLQNLQTVPPDSAKTPAAHPDAAAKPTEPHVPQSFAPPASLKPLVQVVSSADGRCSPSASGRKCETESINPKSVQDTKVCPETTTDVHKPTDASQDKAVQCERINDLSNSAGNLVKTQLSLCSAFALNESITLFRFVAFRFNIQAEVAKALSLLANIGCSSFLFFSSALAPKTTSPNQMWKPLAPVALLGKPNNPEAPKSTPYKVIQIEAKPLPPVRVRSKATPAAAPVAPDVACMDHDYCLSNKSVSLGESGKRWNIKQQSVFTIKPLRQHASSPPPTLPPVLAASPQEATNSVISSRTQDCPQTVQAQKNGDASEQCSVPETSDFSPSQQERVTSPRKGPSGRYRHRNSDSSLSSSSRSSSRSSPSLSRSPPRRRRYSYSSSRSGSWSRSTSRSPSPQRQAQWSRSRGLHRYSSAAFRGANHYFCRHEERRVVYVGKIRGSMTQRELRERFSLFGEIEECTLHFREHGDNYGFITYYNTKDAFTAIENGSKLRKPDELPFDLCFGGRRQFCQSNYADLDSSREYDPFPTKGKYHALDFDTLLKQAQQNLKR</sequence>
<feature type="region of interest" description="Disordered" evidence="9">
    <location>
        <begin position="272"/>
        <end position="616"/>
    </location>
</feature>
<dbReference type="GO" id="GO:0003712">
    <property type="term" value="F:transcription coregulator activity"/>
    <property type="evidence" value="ECO:0007669"/>
    <property type="project" value="InterPro"/>
</dbReference>
<dbReference type="GeneTree" id="ENSGT00950000183137"/>
<reference evidence="12" key="1">
    <citation type="submission" date="2013-11" db="EMBL/GenBank/DDBJ databases">
        <title>The genomic landscape of the Guanapo guppy.</title>
        <authorList>
            <person name="Kuenstner A."/>
            <person name="Dreyer C."/>
        </authorList>
    </citation>
    <scope>NUCLEOTIDE SEQUENCE</scope>
    <source>
        <strain evidence="12">Guanapo</strain>
    </source>
</reference>
<keyword evidence="12" id="KW-1185">Reference proteome</keyword>
<feature type="compositionally biased region" description="Low complexity" evidence="9">
    <location>
        <begin position="930"/>
        <end position="950"/>
    </location>
</feature>
<dbReference type="Pfam" id="PF00076">
    <property type="entry name" value="RRM_1"/>
    <property type="match status" value="1"/>
</dbReference>
<dbReference type="GO" id="GO:0005634">
    <property type="term" value="C:nucleus"/>
    <property type="evidence" value="ECO:0007669"/>
    <property type="project" value="UniProtKB-SubCell"/>
</dbReference>
<keyword evidence="7" id="KW-0539">Nucleus</keyword>
<dbReference type="Proteomes" id="UP000242638">
    <property type="component" value="Unassembled WGS sequence"/>
</dbReference>
<evidence type="ECO:0000259" key="10">
    <source>
        <dbReference type="PROSITE" id="PS50102"/>
    </source>
</evidence>
<dbReference type="CDD" id="cd12624">
    <property type="entry name" value="RRM_PRC"/>
    <property type="match status" value="1"/>
</dbReference>
<dbReference type="PROSITE" id="PS50102">
    <property type="entry name" value="RRM"/>
    <property type="match status" value="1"/>
</dbReference>
<dbReference type="InterPro" id="IPR000504">
    <property type="entry name" value="RRM_dom"/>
</dbReference>
<evidence type="ECO:0000313" key="11">
    <source>
        <dbReference type="Ensembl" id="ENSPREP00000030552.1"/>
    </source>
</evidence>
<evidence type="ECO:0000256" key="4">
    <source>
        <dbReference type="ARBA" id="ARBA00023015"/>
    </source>
</evidence>
<feature type="compositionally biased region" description="Basic and acidic residues" evidence="9">
    <location>
        <begin position="349"/>
        <end position="360"/>
    </location>
</feature>
<evidence type="ECO:0000313" key="12">
    <source>
        <dbReference type="Proteomes" id="UP000242638"/>
    </source>
</evidence>
<evidence type="ECO:0000256" key="2">
    <source>
        <dbReference type="ARBA" id="ARBA00022553"/>
    </source>
</evidence>
<evidence type="ECO:0000256" key="5">
    <source>
        <dbReference type="ARBA" id="ARBA00023159"/>
    </source>
</evidence>
<dbReference type="AlphaFoldDB" id="A0A3P9Q8Q3"/>
<protein>
    <submittedName>
        <fullName evidence="11">PPARG related coactivator 1</fullName>
    </submittedName>
</protein>
<feature type="compositionally biased region" description="Pro residues" evidence="9">
    <location>
        <begin position="499"/>
        <end position="509"/>
    </location>
</feature>
<dbReference type="Ensembl" id="ENSPRET00000030897.1">
    <property type="protein sequence ID" value="ENSPREP00000030552.1"/>
    <property type="gene ID" value="ENSPREG00000020657.1"/>
</dbReference>
<keyword evidence="5" id="KW-0010">Activator</keyword>
<feature type="compositionally biased region" description="Basic and acidic residues" evidence="9">
    <location>
        <begin position="236"/>
        <end position="246"/>
    </location>
</feature>
<dbReference type="OMA" id="VKPAWRP"/>
<feature type="compositionally biased region" description="Low complexity" evidence="9">
    <location>
        <begin position="958"/>
        <end position="986"/>
    </location>
</feature>
<evidence type="ECO:0000256" key="6">
    <source>
        <dbReference type="ARBA" id="ARBA00023163"/>
    </source>
</evidence>
<dbReference type="GO" id="GO:0045944">
    <property type="term" value="P:positive regulation of transcription by RNA polymerase II"/>
    <property type="evidence" value="ECO:0007669"/>
    <property type="project" value="TreeGrafter"/>
</dbReference>
<feature type="region of interest" description="Disordered" evidence="9">
    <location>
        <begin position="848"/>
        <end position="987"/>
    </location>
</feature>
<evidence type="ECO:0000256" key="8">
    <source>
        <dbReference type="PROSITE-ProRule" id="PRU00176"/>
    </source>
</evidence>
<evidence type="ECO:0000256" key="1">
    <source>
        <dbReference type="ARBA" id="ARBA00004123"/>
    </source>
</evidence>
<feature type="compositionally biased region" description="Basic and acidic residues" evidence="9">
    <location>
        <begin position="312"/>
        <end position="330"/>
    </location>
</feature>
<feature type="compositionally biased region" description="Basic residues" evidence="9">
    <location>
        <begin position="272"/>
        <end position="290"/>
    </location>
</feature>
<name>A0A3P9Q8Q3_POERE</name>
<feature type="compositionally biased region" description="Polar residues" evidence="9">
    <location>
        <begin position="569"/>
        <end position="587"/>
    </location>
</feature>
<evidence type="ECO:0000256" key="3">
    <source>
        <dbReference type="ARBA" id="ARBA00022884"/>
    </source>
</evidence>
<feature type="compositionally biased region" description="Basic and acidic residues" evidence="9">
    <location>
        <begin position="478"/>
        <end position="487"/>
    </location>
</feature>
<evidence type="ECO:0000256" key="9">
    <source>
        <dbReference type="SAM" id="MobiDB-lite"/>
    </source>
</evidence>
<feature type="compositionally biased region" description="Low complexity" evidence="9">
    <location>
        <begin position="591"/>
        <end position="604"/>
    </location>
</feature>
<dbReference type="PANTHER" id="PTHR15528:SF5">
    <property type="entry name" value="PEROXISOME PROLIFERATOR-ACTIVATED RECEPTOR GAMMA COACTIVATOR-RELATED PROTEIN 1"/>
    <property type="match status" value="1"/>
</dbReference>
<organism evidence="11 12">
    <name type="scientific">Poecilia reticulata</name>
    <name type="common">Guppy</name>
    <name type="synonym">Acanthophacelus reticulatus</name>
    <dbReference type="NCBI Taxonomy" id="8081"/>
    <lineage>
        <taxon>Eukaryota</taxon>
        <taxon>Metazoa</taxon>
        <taxon>Chordata</taxon>
        <taxon>Craniata</taxon>
        <taxon>Vertebrata</taxon>
        <taxon>Euteleostomi</taxon>
        <taxon>Actinopterygii</taxon>
        <taxon>Neopterygii</taxon>
        <taxon>Teleostei</taxon>
        <taxon>Neoteleostei</taxon>
        <taxon>Acanthomorphata</taxon>
        <taxon>Ovalentaria</taxon>
        <taxon>Atherinomorphae</taxon>
        <taxon>Cyprinodontiformes</taxon>
        <taxon>Poeciliidae</taxon>
        <taxon>Poeciliinae</taxon>
        <taxon>Poecilia</taxon>
    </lineage>
</organism>
<keyword evidence="2" id="KW-0597">Phosphoprotein</keyword>
<feature type="compositionally biased region" description="Low complexity" evidence="9">
    <location>
        <begin position="421"/>
        <end position="436"/>
    </location>
</feature>
<dbReference type="InterPro" id="IPR012677">
    <property type="entry name" value="Nucleotide-bd_a/b_plait_sf"/>
</dbReference>
<evidence type="ECO:0000256" key="7">
    <source>
        <dbReference type="ARBA" id="ARBA00023242"/>
    </source>
</evidence>
<keyword evidence="3 8" id="KW-0694">RNA-binding</keyword>
<feature type="compositionally biased region" description="Basic and acidic residues" evidence="9">
    <location>
        <begin position="458"/>
        <end position="470"/>
    </location>
</feature>
<feature type="compositionally biased region" description="Basic and acidic residues" evidence="9">
    <location>
        <begin position="291"/>
        <end position="303"/>
    </location>
</feature>
<dbReference type="SMART" id="SM00360">
    <property type="entry name" value="RRM"/>
    <property type="match status" value="1"/>
</dbReference>
<accession>A0A3P9Q8Q3</accession>
<dbReference type="InterPro" id="IPR035979">
    <property type="entry name" value="RBD_domain_sf"/>
</dbReference>
<dbReference type="InterPro" id="IPR034605">
    <property type="entry name" value="PGC-1"/>
</dbReference>
<reference evidence="11" key="2">
    <citation type="submission" date="2025-08" db="UniProtKB">
        <authorList>
            <consortium name="Ensembl"/>
        </authorList>
    </citation>
    <scope>IDENTIFICATION</scope>
    <source>
        <strain evidence="11">Guanapo</strain>
    </source>
</reference>
<dbReference type="SUPFAM" id="SSF54928">
    <property type="entry name" value="RNA-binding domain, RBD"/>
    <property type="match status" value="1"/>
</dbReference>
<dbReference type="InterPro" id="IPR034834">
    <property type="entry name" value="PRC_RRM"/>
</dbReference>
<dbReference type="Gene3D" id="3.30.70.330">
    <property type="match status" value="1"/>
</dbReference>
<dbReference type="STRING" id="8081.ENSPREP00000030552"/>
<dbReference type="Bgee" id="ENSPREG00000020657">
    <property type="expression patterns" value="Expressed in caudal fin and 1 other cell type or tissue"/>
</dbReference>
<feature type="compositionally biased region" description="Polar residues" evidence="9">
    <location>
        <begin position="398"/>
        <end position="410"/>
    </location>
</feature>
<keyword evidence="4" id="KW-0805">Transcription regulation</keyword>
<dbReference type="GO" id="GO:0003723">
    <property type="term" value="F:RNA binding"/>
    <property type="evidence" value="ECO:0007669"/>
    <property type="project" value="UniProtKB-UniRule"/>
</dbReference>
<feature type="compositionally biased region" description="Polar residues" evidence="9">
    <location>
        <begin position="867"/>
        <end position="913"/>
    </location>
</feature>
<feature type="region of interest" description="Disordered" evidence="9">
    <location>
        <begin position="219"/>
        <end position="246"/>
    </location>
</feature>
<comment type="subcellular location">
    <subcellularLocation>
        <location evidence="1">Nucleus</location>
    </subcellularLocation>
</comment>
<feature type="region of interest" description="Disordered" evidence="9">
    <location>
        <begin position="84"/>
        <end position="138"/>
    </location>
</feature>
<feature type="domain" description="RRM" evidence="10">
    <location>
        <begin position="1011"/>
        <end position="1088"/>
    </location>
</feature>
<reference evidence="11" key="3">
    <citation type="submission" date="2025-09" db="UniProtKB">
        <authorList>
            <consortium name="Ensembl"/>
        </authorList>
    </citation>
    <scope>IDENTIFICATION</scope>
    <source>
        <strain evidence="11">Guanapo</strain>
    </source>
</reference>
<feature type="compositionally biased region" description="Basic and acidic residues" evidence="9">
    <location>
        <begin position="510"/>
        <end position="531"/>
    </location>
</feature>
<keyword evidence="6" id="KW-0804">Transcription</keyword>
<proteinExistence type="predicted"/>
<dbReference type="PANTHER" id="PTHR15528">
    <property type="entry name" value="PEROXISOME PROLIFERATOR ACTIVATED RECEPTOR GAMMA COACTIVATOR 1 PGC-1 -RELATED"/>
    <property type="match status" value="1"/>
</dbReference>